<gene>
    <name evidence="2" type="ORF">M9458_016620</name>
</gene>
<proteinExistence type="predicted"/>
<feature type="compositionally biased region" description="Basic and acidic residues" evidence="1">
    <location>
        <begin position="24"/>
        <end position="41"/>
    </location>
</feature>
<feature type="compositionally biased region" description="Basic and acidic residues" evidence="1">
    <location>
        <begin position="115"/>
        <end position="125"/>
    </location>
</feature>
<evidence type="ECO:0000313" key="2">
    <source>
        <dbReference type="EMBL" id="KAL0189521.1"/>
    </source>
</evidence>
<dbReference type="EMBL" id="JAMKFB020000007">
    <property type="protein sequence ID" value="KAL0189521.1"/>
    <property type="molecule type" value="Genomic_DNA"/>
</dbReference>
<comment type="caution">
    <text evidence="2">The sequence shown here is derived from an EMBL/GenBank/DDBJ whole genome shotgun (WGS) entry which is preliminary data.</text>
</comment>
<sequence>MEDKKSVIGSLRQKAKLFRYSRSGGDKNPNKPEVREERLLDQRMNTSIAGVLQRNRPSSLKSPAHQQPADLRMSSGCNSSPATPLGRKKRGGTGLSDSLDSSGWQSQDSVTDGPCEEHNISKSTDEMDLSQSLSE</sequence>
<accession>A0ABD0QTI4</accession>
<evidence type="ECO:0000313" key="3">
    <source>
        <dbReference type="Proteomes" id="UP001529510"/>
    </source>
</evidence>
<feature type="non-terminal residue" evidence="2">
    <location>
        <position position="135"/>
    </location>
</feature>
<feature type="compositionally biased region" description="Polar residues" evidence="1">
    <location>
        <begin position="55"/>
        <end position="65"/>
    </location>
</feature>
<dbReference type="AlphaFoldDB" id="A0ABD0QTI4"/>
<dbReference type="Proteomes" id="UP001529510">
    <property type="component" value="Unassembled WGS sequence"/>
</dbReference>
<feature type="compositionally biased region" description="Low complexity" evidence="1">
    <location>
        <begin position="95"/>
        <end position="109"/>
    </location>
</feature>
<name>A0ABD0QTI4_CIRMR</name>
<protein>
    <submittedName>
        <fullName evidence="2">Uncharacterized protein</fullName>
    </submittedName>
</protein>
<organism evidence="2 3">
    <name type="scientific">Cirrhinus mrigala</name>
    <name type="common">Mrigala</name>
    <dbReference type="NCBI Taxonomy" id="683832"/>
    <lineage>
        <taxon>Eukaryota</taxon>
        <taxon>Metazoa</taxon>
        <taxon>Chordata</taxon>
        <taxon>Craniata</taxon>
        <taxon>Vertebrata</taxon>
        <taxon>Euteleostomi</taxon>
        <taxon>Actinopterygii</taxon>
        <taxon>Neopterygii</taxon>
        <taxon>Teleostei</taxon>
        <taxon>Ostariophysi</taxon>
        <taxon>Cypriniformes</taxon>
        <taxon>Cyprinidae</taxon>
        <taxon>Labeoninae</taxon>
        <taxon>Labeonini</taxon>
        <taxon>Cirrhinus</taxon>
    </lineage>
</organism>
<keyword evidence="3" id="KW-1185">Reference proteome</keyword>
<feature type="region of interest" description="Disordered" evidence="1">
    <location>
        <begin position="1"/>
        <end position="135"/>
    </location>
</feature>
<reference evidence="2 3" key="1">
    <citation type="submission" date="2024-05" db="EMBL/GenBank/DDBJ databases">
        <title>Genome sequencing and assembly of Indian major carp, Cirrhinus mrigala (Hamilton, 1822).</title>
        <authorList>
            <person name="Mohindra V."/>
            <person name="Chowdhury L.M."/>
            <person name="Lal K."/>
            <person name="Jena J.K."/>
        </authorList>
    </citation>
    <scope>NUCLEOTIDE SEQUENCE [LARGE SCALE GENOMIC DNA]</scope>
    <source>
        <strain evidence="2">CM1030</strain>
        <tissue evidence="2">Blood</tissue>
    </source>
</reference>
<evidence type="ECO:0000256" key="1">
    <source>
        <dbReference type="SAM" id="MobiDB-lite"/>
    </source>
</evidence>